<dbReference type="Gene3D" id="2.60.40.1600">
    <property type="entry name" value="Smr-associated-like"/>
    <property type="match status" value="1"/>
</dbReference>
<sequence length="347" mass="38982">MAQTGDMVRFLNSVGGGRIVRIEDNIAYVDEDGFETPVLLKECVVVAPAQPKAGAQSKYVAPPVIVPETKPQKENELSEETPEGEKLNVVLAYEPEEIKHLSTTGYDAYLVNDSNYYLYFTYLTRADGHGWITRFAGIVEPSIQVHLGHVTREMVSEMDRVAIQYVAFKRDREFKLKAPVAVEYAVDTTKFFKLHCFHDNIYFDSPVIAFDIVKNDIPQRPMSIDSSALQNSIARKKAVDRPAKSPVSKNPRKGDIVEVDLHVDELLDTTAGLGNADILQVQMKEFNRVMNDNLKNKGVKIVFIHGKGEGVLRNAILKELKHKYKSCDVQDASFREYGFGATQVTIR</sequence>
<dbReference type="Pfam" id="PF01713">
    <property type="entry name" value="Smr"/>
    <property type="match status" value="1"/>
</dbReference>
<dbReference type="RefSeq" id="WP_121700325.1">
    <property type="nucleotide sequence ID" value="NZ_JBCLPP010000009.1"/>
</dbReference>
<evidence type="ECO:0000259" key="1">
    <source>
        <dbReference type="PROSITE" id="PS50828"/>
    </source>
</evidence>
<dbReference type="SUPFAM" id="SSF158949">
    <property type="entry name" value="Smr-associated domain-like"/>
    <property type="match status" value="1"/>
</dbReference>
<dbReference type="InterPro" id="IPR036781">
    <property type="entry name" value="Smr_assoc-like_sf"/>
</dbReference>
<dbReference type="InterPro" id="IPR002625">
    <property type="entry name" value="Smr_dom"/>
</dbReference>
<dbReference type="Proteomes" id="UP001565200">
    <property type="component" value="Unassembled WGS sequence"/>
</dbReference>
<keyword evidence="3" id="KW-1185">Reference proteome</keyword>
<dbReference type="InterPro" id="IPR018598">
    <property type="entry name" value="DUF2027"/>
</dbReference>
<feature type="domain" description="Smr" evidence="1">
    <location>
        <begin position="300"/>
        <end position="347"/>
    </location>
</feature>
<organism evidence="2 3">
    <name type="scientific">Heminiphilus faecis</name>
    <dbReference type="NCBI Taxonomy" id="2601703"/>
    <lineage>
        <taxon>Bacteria</taxon>
        <taxon>Pseudomonadati</taxon>
        <taxon>Bacteroidota</taxon>
        <taxon>Bacteroidia</taxon>
        <taxon>Bacteroidales</taxon>
        <taxon>Muribaculaceae</taxon>
        <taxon>Heminiphilus</taxon>
    </lineage>
</organism>
<proteinExistence type="predicted"/>
<dbReference type="InterPro" id="IPR036063">
    <property type="entry name" value="Smr_dom_sf"/>
</dbReference>
<name>A0ABV4CYT1_9BACT</name>
<dbReference type="Pfam" id="PF09640">
    <property type="entry name" value="DUF2027"/>
    <property type="match status" value="1"/>
</dbReference>
<accession>A0ABV4CYT1</accession>
<evidence type="ECO:0000313" key="3">
    <source>
        <dbReference type="Proteomes" id="UP001565200"/>
    </source>
</evidence>
<dbReference type="PROSITE" id="PS50828">
    <property type="entry name" value="SMR"/>
    <property type="match status" value="1"/>
</dbReference>
<dbReference type="Gene3D" id="3.30.1370.110">
    <property type="match status" value="1"/>
</dbReference>
<protein>
    <submittedName>
        <fullName evidence="2">DUF2027 domain-containing protein</fullName>
    </submittedName>
</protein>
<gene>
    <name evidence="2" type="ORF">AAK873_04275</name>
</gene>
<dbReference type="EMBL" id="JBCLPP010000009">
    <property type="protein sequence ID" value="MEY8244837.1"/>
    <property type="molecule type" value="Genomic_DNA"/>
</dbReference>
<evidence type="ECO:0000313" key="2">
    <source>
        <dbReference type="EMBL" id="MEY8244837.1"/>
    </source>
</evidence>
<reference evidence="2 3" key="1">
    <citation type="submission" date="2024-03" db="EMBL/GenBank/DDBJ databases">
        <title>Mouse gut bacterial collection (mGBC) of GemPharmatech.</title>
        <authorList>
            <person name="He Y."/>
            <person name="Dong L."/>
            <person name="Wu D."/>
            <person name="Gao X."/>
            <person name="Lin Z."/>
        </authorList>
    </citation>
    <scope>NUCLEOTIDE SEQUENCE [LARGE SCALE GENOMIC DNA]</scope>
    <source>
        <strain evidence="2 3">54-13</strain>
    </source>
</reference>
<comment type="caution">
    <text evidence="2">The sequence shown here is derived from an EMBL/GenBank/DDBJ whole genome shotgun (WGS) entry which is preliminary data.</text>
</comment>